<feature type="compositionally biased region" description="Acidic residues" evidence="1">
    <location>
        <begin position="85"/>
        <end position="95"/>
    </location>
</feature>
<organism evidence="3 4">
    <name type="scientific">Gryllus longicercus</name>
    <dbReference type="NCBI Taxonomy" id="2509291"/>
    <lineage>
        <taxon>Eukaryota</taxon>
        <taxon>Metazoa</taxon>
        <taxon>Ecdysozoa</taxon>
        <taxon>Arthropoda</taxon>
        <taxon>Hexapoda</taxon>
        <taxon>Insecta</taxon>
        <taxon>Pterygota</taxon>
        <taxon>Neoptera</taxon>
        <taxon>Polyneoptera</taxon>
        <taxon>Orthoptera</taxon>
        <taxon>Ensifera</taxon>
        <taxon>Gryllidea</taxon>
        <taxon>Grylloidea</taxon>
        <taxon>Gryllidae</taxon>
        <taxon>Gryllinae</taxon>
        <taxon>Gryllus</taxon>
    </lineage>
</organism>
<evidence type="ECO:0000256" key="1">
    <source>
        <dbReference type="SAM" id="MobiDB-lite"/>
    </source>
</evidence>
<keyword evidence="2" id="KW-0732">Signal</keyword>
<evidence type="ECO:0000313" key="3">
    <source>
        <dbReference type="EMBL" id="KAK7865571.1"/>
    </source>
</evidence>
<gene>
    <name evidence="3" type="ORF">R5R35_010105</name>
</gene>
<feature type="region of interest" description="Disordered" evidence="1">
    <location>
        <begin position="74"/>
        <end position="180"/>
    </location>
</feature>
<name>A0AAN9VMM9_9ORTH</name>
<evidence type="ECO:0008006" key="5">
    <source>
        <dbReference type="Google" id="ProtNLM"/>
    </source>
</evidence>
<feature type="signal peptide" evidence="2">
    <location>
        <begin position="1"/>
        <end position="23"/>
    </location>
</feature>
<dbReference type="EMBL" id="JAZDUA010000172">
    <property type="protein sequence ID" value="KAK7865571.1"/>
    <property type="molecule type" value="Genomic_DNA"/>
</dbReference>
<proteinExistence type="predicted"/>
<keyword evidence="4" id="KW-1185">Reference proteome</keyword>
<feature type="chain" id="PRO_5042823531" description="Accessory gland protein" evidence="2">
    <location>
        <begin position="24"/>
        <end position="180"/>
    </location>
</feature>
<reference evidence="3 4" key="1">
    <citation type="submission" date="2024-03" db="EMBL/GenBank/DDBJ databases">
        <title>The genome assembly and annotation of the cricket Gryllus longicercus Weissman &amp; Gray.</title>
        <authorList>
            <person name="Szrajer S."/>
            <person name="Gray D."/>
            <person name="Ylla G."/>
        </authorList>
    </citation>
    <scope>NUCLEOTIDE SEQUENCE [LARGE SCALE GENOMIC DNA]</scope>
    <source>
        <strain evidence="3">DAG 2021-001</strain>
        <tissue evidence="3">Whole body minus gut</tissue>
    </source>
</reference>
<feature type="compositionally biased region" description="Gly residues" evidence="1">
    <location>
        <begin position="136"/>
        <end position="145"/>
    </location>
</feature>
<dbReference type="Proteomes" id="UP001378592">
    <property type="component" value="Unassembled WGS sequence"/>
</dbReference>
<feature type="compositionally biased region" description="Low complexity" evidence="1">
    <location>
        <begin position="96"/>
        <end position="110"/>
    </location>
</feature>
<comment type="caution">
    <text evidence="3">The sequence shown here is derived from an EMBL/GenBank/DDBJ whole genome shotgun (WGS) entry which is preliminary data.</text>
</comment>
<evidence type="ECO:0000313" key="4">
    <source>
        <dbReference type="Proteomes" id="UP001378592"/>
    </source>
</evidence>
<dbReference type="AlphaFoldDB" id="A0AAN9VMM9"/>
<protein>
    <recommendedName>
        <fullName evidence="5">Accessory gland protein</fullName>
    </recommendedName>
</protein>
<accession>A0AAN9VMM9</accession>
<evidence type="ECO:0000256" key="2">
    <source>
        <dbReference type="SAM" id="SignalP"/>
    </source>
</evidence>
<sequence length="180" mass="17961">MIPVVGMFRGLFLGSVLVWYSSSVWKTMDNYYNQEFKKYMQKEKQARRFPAENEVCSALPDAPCAAAAARDEAVGAAGGGGGNEDVGEGGGEDGSVEALGANAAADVGASSEDEGGGGGGDGSAEALGANAAPEGSEGGGGGVGGCTVNRDVTHTGAWRRRAGTAASDSEDDGDTCPALF</sequence>